<sequence length="72" mass="8119">MLIRALLNVMSSLLLGFLVGLALHWLWRDFGWDRVVAFSLISGVVAALREVRDELTRRKAARRGLADEQVGL</sequence>
<evidence type="ECO:0000256" key="1">
    <source>
        <dbReference type="SAM" id="Phobius"/>
    </source>
</evidence>
<proteinExistence type="predicted"/>
<keyword evidence="3" id="KW-1185">Reference proteome</keyword>
<gene>
    <name evidence="2" type="ORF">Pth03_78740</name>
</gene>
<name>A0A8J3Y2F6_9ACTN</name>
<keyword evidence="1" id="KW-1133">Transmembrane helix</keyword>
<reference evidence="2" key="1">
    <citation type="submission" date="2021-01" db="EMBL/GenBank/DDBJ databases">
        <title>Whole genome shotgun sequence of Planotetraspora thailandica NBRC 104271.</title>
        <authorList>
            <person name="Komaki H."/>
            <person name="Tamura T."/>
        </authorList>
    </citation>
    <scope>NUCLEOTIDE SEQUENCE</scope>
    <source>
        <strain evidence="2">NBRC 104271</strain>
    </source>
</reference>
<dbReference type="Proteomes" id="UP000605992">
    <property type="component" value="Unassembled WGS sequence"/>
</dbReference>
<organism evidence="2 3">
    <name type="scientific">Planotetraspora thailandica</name>
    <dbReference type="NCBI Taxonomy" id="487172"/>
    <lineage>
        <taxon>Bacteria</taxon>
        <taxon>Bacillati</taxon>
        <taxon>Actinomycetota</taxon>
        <taxon>Actinomycetes</taxon>
        <taxon>Streptosporangiales</taxon>
        <taxon>Streptosporangiaceae</taxon>
        <taxon>Planotetraspora</taxon>
    </lineage>
</organism>
<dbReference type="EMBL" id="BOOR01000086">
    <property type="protein sequence ID" value="GII59485.1"/>
    <property type="molecule type" value="Genomic_DNA"/>
</dbReference>
<comment type="caution">
    <text evidence="2">The sequence shown here is derived from an EMBL/GenBank/DDBJ whole genome shotgun (WGS) entry which is preliminary data.</text>
</comment>
<keyword evidence="1" id="KW-0812">Transmembrane</keyword>
<dbReference type="AlphaFoldDB" id="A0A8J3Y2F6"/>
<accession>A0A8J3Y2F6</accession>
<keyword evidence="1" id="KW-0472">Membrane</keyword>
<feature type="transmembrane region" description="Helical" evidence="1">
    <location>
        <begin position="7"/>
        <end position="26"/>
    </location>
</feature>
<protein>
    <submittedName>
        <fullName evidence="2">Uncharacterized protein</fullName>
    </submittedName>
</protein>
<feature type="transmembrane region" description="Helical" evidence="1">
    <location>
        <begin position="32"/>
        <end position="49"/>
    </location>
</feature>
<evidence type="ECO:0000313" key="3">
    <source>
        <dbReference type="Proteomes" id="UP000605992"/>
    </source>
</evidence>
<evidence type="ECO:0000313" key="2">
    <source>
        <dbReference type="EMBL" id="GII59485.1"/>
    </source>
</evidence>